<reference evidence="1 2" key="1">
    <citation type="journal article" date="2019" name="Commun. Biol.">
        <title>The bagworm genome reveals a unique fibroin gene that provides high tensile strength.</title>
        <authorList>
            <person name="Kono N."/>
            <person name="Nakamura H."/>
            <person name="Ohtoshi R."/>
            <person name="Tomita M."/>
            <person name="Numata K."/>
            <person name="Arakawa K."/>
        </authorList>
    </citation>
    <scope>NUCLEOTIDE SEQUENCE [LARGE SCALE GENOMIC DNA]</scope>
</reference>
<protein>
    <submittedName>
        <fullName evidence="1">Uncharacterized protein</fullName>
    </submittedName>
</protein>
<organism evidence="1 2">
    <name type="scientific">Eumeta variegata</name>
    <name type="common">Bagworm moth</name>
    <name type="synonym">Eumeta japonica</name>
    <dbReference type="NCBI Taxonomy" id="151549"/>
    <lineage>
        <taxon>Eukaryota</taxon>
        <taxon>Metazoa</taxon>
        <taxon>Ecdysozoa</taxon>
        <taxon>Arthropoda</taxon>
        <taxon>Hexapoda</taxon>
        <taxon>Insecta</taxon>
        <taxon>Pterygota</taxon>
        <taxon>Neoptera</taxon>
        <taxon>Endopterygota</taxon>
        <taxon>Lepidoptera</taxon>
        <taxon>Glossata</taxon>
        <taxon>Ditrysia</taxon>
        <taxon>Tineoidea</taxon>
        <taxon>Psychidae</taxon>
        <taxon>Oiketicinae</taxon>
        <taxon>Eumeta</taxon>
    </lineage>
</organism>
<sequence>MTEKTAQLKKSMFSKEMVFSFFILKILNPKSCTPTRRTDCGSGCADDRRHQCGYDIKEPTSKRGLRATERVV</sequence>
<name>A0A4C1SPK9_EUMVA</name>
<proteinExistence type="predicted"/>
<keyword evidence="2" id="KW-1185">Reference proteome</keyword>
<dbReference type="Proteomes" id="UP000299102">
    <property type="component" value="Unassembled WGS sequence"/>
</dbReference>
<dbReference type="AlphaFoldDB" id="A0A4C1SPK9"/>
<comment type="caution">
    <text evidence="1">The sequence shown here is derived from an EMBL/GenBank/DDBJ whole genome shotgun (WGS) entry which is preliminary data.</text>
</comment>
<evidence type="ECO:0000313" key="1">
    <source>
        <dbReference type="EMBL" id="GBP03168.1"/>
    </source>
</evidence>
<evidence type="ECO:0000313" key="2">
    <source>
        <dbReference type="Proteomes" id="UP000299102"/>
    </source>
</evidence>
<dbReference type="EMBL" id="BGZK01000009">
    <property type="protein sequence ID" value="GBP03168.1"/>
    <property type="molecule type" value="Genomic_DNA"/>
</dbReference>
<gene>
    <name evidence="1" type="ORF">EVAR_2621_1</name>
</gene>
<accession>A0A4C1SPK9</accession>